<proteinExistence type="predicted"/>
<dbReference type="PANTHER" id="PTHR22970:SF14">
    <property type="entry name" value="AT-RICH INTERACTIVE DOMAIN-CONTAINING PROTEIN 2"/>
    <property type="match status" value="1"/>
</dbReference>
<dbReference type="GO" id="GO:0006325">
    <property type="term" value="P:chromatin organization"/>
    <property type="evidence" value="ECO:0007669"/>
    <property type="project" value="UniProtKB-KW"/>
</dbReference>
<evidence type="ECO:0000313" key="12">
    <source>
        <dbReference type="Proteomes" id="UP000095085"/>
    </source>
</evidence>
<dbReference type="GO" id="GO:0016586">
    <property type="term" value="C:RSC-type complex"/>
    <property type="evidence" value="ECO:0007669"/>
    <property type="project" value="TreeGrafter"/>
</dbReference>
<organism evidence="11 12">
    <name type="scientific">Hyphopichia burtonii NRRL Y-1933</name>
    <dbReference type="NCBI Taxonomy" id="984485"/>
    <lineage>
        <taxon>Eukaryota</taxon>
        <taxon>Fungi</taxon>
        <taxon>Dikarya</taxon>
        <taxon>Ascomycota</taxon>
        <taxon>Saccharomycotina</taxon>
        <taxon>Pichiomycetes</taxon>
        <taxon>Debaryomycetaceae</taxon>
        <taxon>Hyphopichia</taxon>
    </lineage>
</organism>
<keyword evidence="8" id="KW-0539">Nucleus</keyword>
<keyword evidence="12" id="KW-1185">Reference proteome</keyword>
<evidence type="ECO:0000256" key="4">
    <source>
        <dbReference type="ARBA" id="ARBA00022989"/>
    </source>
</evidence>
<dbReference type="GO" id="GO:0003677">
    <property type="term" value="F:DNA binding"/>
    <property type="evidence" value="ECO:0007669"/>
    <property type="project" value="InterPro"/>
</dbReference>
<reference evidence="12" key="1">
    <citation type="submission" date="2016-05" db="EMBL/GenBank/DDBJ databases">
        <title>Comparative genomics of biotechnologically important yeasts.</title>
        <authorList>
            <consortium name="DOE Joint Genome Institute"/>
            <person name="Riley R."/>
            <person name="Haridas S."/>
            <person name="Wolfe K.H."/>
            <person name="Lopes M.R."/>
            <person name="Hittinger C.T."/>
            <person name="Goker M."/>
            <person name="Salamov A."/>
            <person name="Wisecaver J."/>
            <person name="Long T.M."/>
            <person name="Aerts A.L."/>
            <person name="Barry K."/>
            <person name="Choi C."/>
            <person name="Clum A."/>
            <person name="Coughlan A.Y."/>
            <person name="Deshpande S."/>
            <person name="Douglass A.P."/>
            <person name="Hanson S.J."/>
            <person name="Klenk H.-P."/>
            <person name="Labutti K."/>
            <person name="Lapidus A."/>
            <person name="Lindquist E."/>
            <person name="Lipzen A."/>
            <person name="Meier-Kolthoff J.P."/>
            <person name="Ohm R.A."/>
            <person name="Otillar R.P."/>
            <person name="Pangilinan J."/>
            <person name="Peng Y."/>
            <person name="Rokas A."/>
            <person name="Rosa C.A."/>
            <person name="Scheuner C."/>
            <person name="Sibirny A.A."/>
            <person name="Slot J.C."/>
            <person name="Stielow J.B."/>
            <person name="Sun H."/>
            <person name="Kurtzman C.P."/>
            <person name="Blackwell M."/>
            <person name="Grigoriev I.V."/>
            <person name="Jeffries T.W."/>
        </authorList>
    </citation>
    <scope>NUCLEOTIDE SEQUENCE [LARGE SCALE GENOMIC DNA]</scope>
    <source>
        <strain evidence="12">NRRL Y-1933</strain>
    </source>
</reference>
<keyword evidence="5" id="KW-0805">Transcription regulation</keyword>
<protein>
    <recommendedName>
        <fullName evidence="10">RFX-type winged-helix domain-containing protein</fullName>
    </recommendedName>
</protein>
<dbReference type="GO" id="GO:0006355">
    <property type="term" value="P:regulation of DNA-templated transcription"/>
    <property type="evidence" value="ECO:0007669"/>
    <property type="project" value="InterPro"/>
</dbReference>
<dbReference type="AlphaFoldDB" id="A0A1E4REH2"/>
<dbReference type="PROSITE" id="PS51526">
    <property type="entry name" value="RFX_DBD"/>
    <property type="match status" value="1"/>
</dbReference>
<sequence length="700" mass="79438">MSRRSGANGAPVPVAVKPRGQQFASGGLGFGGTGRFNGFGGYQLHVSEYFGSGHTGVTPTDRIVMAFKCGIDSEIEQSLSTLAFFSCHSPELVKFEQNEYLGKELIKFFLKPYLLILEGEENKVTSKIINLSQDSLIVLRNATQDLDNQQWLSQVKNFKKHIVEVLKLLVSWIYSSEIKSYHLSTFQDLWNEALPYLLDLIDPLSCYYVDNNKQDPLFNQLLLISTQSKDKYILTTTIKCLGHLLFISDKTKNDENNGKNGSITENINEIKQNPHNCIDAITEDHLQRIVGLLFINDDEITHAVLSFLKQYLTSESLHPNYPDSVKESQLHRLKKLVQINSSRLNLQILMKQLPQLILSKIPLIDQSKIPETPSISLSKRSTYSGIRSTRPTLPADLYKVVVRLPEPLRATTWLRCCYEPYYPPSEAASNINETSEVAPGEVTQISLWKAYETQFEEIWKNDSKLDHASLLAAVEFIKNVTSAFPESETMVVNIPSTDPSKPAKKKFVIKGIQPRQFPVSIEIGNYEALRKRQNQAMILGNESSGDSSLPVGHVDYDKFQHIISLVNDKILEPNPDLPKIENHFLNSLSHDILDYIITELLDPDTDGEYKNIFRYYNIDWLPELIYANPGLIQNGRVFVTDVIHRVFVLGLFTFCVVGVGGIGFNIWANSDYARMNKNKLTFDKKQYEEARKQDEKEESK</sequence>
<evidence type="ECO:0000256" key="5">
    <source>
        <dbReference type="ARBA" id="ARBA00023015"/>
    </source>
</evidence>
<keyword evidence="6 9" id="KW-0472">Membrane</keyword>
<evidence type="ECO:0000256" key="6">
    <source>
        <dbReference type="ARBA" id="ARBA00023136"/>
    </source>
</evidence>
<accession>A0A1E4REH2</accession>
<keyword evidence="3" id="KW-0156">Chromatin regulator</keyword>
<dbReference type="Pfam" id="PF14880">
    <property type="entry name" value="COX14"/>
    <property type="match status" value="1"/>
</dbReference>
<evidence type="ECO:0000256" key="2">
    <source>
        <dbReference type="ARBA" id="ARBA00022692"/>
    </source>
</evidence>
<evidence type="ECO:0000256" key="7">
    <source>
        <dbReference type="ARBA" id="ARBA00023163"/>
    </source>
</evidence>
<evidence type="ECO:0000313" key="11">
    <source>
        <dbReference type="EMBL" id="ODV65667.1"/>
    </source>
</evidence>
<feature type="transmembrane region" description="Helical" evidence="9">
    <location>
        <begin position="646"/>
        <end position="668"/>
    </location>
</feature>
<gene>
    <name evidence="11" type="ORF">HYPBUDRAFT_13094</name>
</gene>
<feature type="domain" description="RFX-type winged-helix" evidence="10">
    <location>
        <begin position="410"/>
        <end position="516"/>
    </location>
</feature>
<keyword evidence="2 9" id="KW-0812">Transmembrane</keyword>
<name>A0A1E4REH2_9ASCO</name>
<dbReference type="RefSeq" id="XP_020074734.1">
    <property type="nucleotide sequence ID" value="XM_020219436.1"/>
</dbReference>
<dbReference type="Proteomes" id="UP000095085">
    <property type="component" value="Unassembled WGS sequence"/>
</dbReference>
<evidence type="ECO:0000259" key="10">
    <source>
        <dbReference type="PROSITE" id="PS51526"/>
    </source>
</evidence>
<evidence type="ECO:0000256" key="3">
    <source>
        <dbReference type="ARBA" id="ARBA00022853"/>
    </source>
</evidence>
<dbReference type="EMBL" id="KV454544">
    <property type="protein sequence ID" value="ODV65667.1"/>
    <property type="molecule type" value="Genomic_DNA"/>
</dbReference>
<evidence type="ECO:0000256" key="9">
    <source>
        <dbReference type="SAM" id="Phobius"/>
    </source>
</evidence>
<evidence type="ECO:0000256" key="1">
    <source>
        <dbReference type="ARBA" id="ARBA00004167"/>
    </source>
</evidence>
<dbReference type="InterPro" id="IPR029208">
    <property type="entry name" value="COX14"/>
</dbReference>
<dbReference type="GeneID" id="30993986"/>
<dbReference type="PANTHER" id="PTHR22970">
    <property type="entry name" value="AT-RICH INTERACTIVE DOMAIN-CONTAINING PROTEIN 2"/>
    <property type="match status" value="1"/>
</dbReference>
<keyword evidence="4 9" id="KW-1133">Transmembrane helix</keyword>
<dbReference type="InterPro" id="IPR052406">
    <property type="entry name" value="Chromatin_Remodeling_Comp"/>
</dbReference>
<dbReference type="InterPro" id="IPR003150">
    <property type="entry name" value="DNA-bd_RFX"/>
</dbReference>
<evidence type="ECO:0000256" key="8">
    <source>
        <dbReference type="ARBA" id="ARBA00023242"/>
    </source>
</evidence>
<dbReference type="OrthoDB" id="338531at2759"/>
<dbReference type="STRING" id="984485.A0A1E4REH2"/>
<keyword evidence="7" id="KW-0804">Transcription</keyword>
<dbReference type="GO" id="GO:0016020">
    <property type="term" value="C:membrane"/>
    <property type="evidence" value="ECO:0007669"/>
    <property type="project" value="UniProtKB-SubCell"/>
</dbReference>
<comment type="subcellular location">
    <subcellularLocation>
        <location evidence="1">Membrane</location>
        <topology evidence="1">Single-pass membrane protein</topology>
    </subcellularLocation>
</comment>